<proteinExistence type="inferred from homology"/>
<evidence type="ECO:0000313" key="3">
    <source>
        <dbReference type="EMBL" id="MFA3843791.1"/>
    </source>
</evidence>
<gene>
    <name evidence="3" type="ORF">ACEG43_48290</name>
</gene>
<evidence type="ECO:0000259" key="2">
    <source>
        <dbReference type="Pfam" id="PF00582"/>
    </source>
</evidence>
<dbReference type="InterPro" id="IPR006015">
    <property type="entry name" value="Universal_stress_UspA"/>
</dbReference>
<accession>A0ABV4SZX1</accession>
<evidence type="ECO:0000313" key="4">
    <source>
        <dbReference type="Proteomes" id="UP001571476"/>
    </source>
</evidence>
<sequence length="178" mass="19086">MRTATPPRVVVGLSGSVNSLTALHRAATEARLTGRTLLAVMAYGPRAGAQHPYLPTPITEQSRHSAVQQLIRALDGAFGATRDDLPVEGFVVRGKSGPTLVGVARRADDILVVGTGHRSRLSRALLPSVARYCLAHASCPVLAVPPSPLQHDLEAMRRLNRRMVPWGVGATDIQDFIF</sequence>
<dbReference type="Pfam" id="PF00582">
    <property type="entry name" value="Usp"/>
    <property type="match status" value="1"/>
</dbReference>
<dbReference type="Gene3D" id="3.40.50.620">
    <property type="entry name" value="HUPs"/>
    <property type="match status" value="1"/>
</dbReference>
<dbReference type="RefSeq" id="WP_372567577.1">
    <property type="nucleotide sequence ID" value="NZ_JBGOSP010000077.1"/>
</dbReference>
<dbReference type="PRINTS" id="PR01438">
    <property type="entry name" value="UNVRSLSTRESS"/>
</dbReference>
<evidence type="ECO:0000256" key="1">
    <source>
        <dbReference type="ARBA" id="ARBA00008791"/>
    </source>
</evidence>
<protein>
    <submittedName>
        <fullName evidence="3">Universal stress protein</fullName>
    </submittedName>
</protein>
<dbReference type="EMBL" id="JBGOSP010000077">
    <property type="protein sequence ID" value="MFA3843791.1"/>
    <property type="molecule type" value="Genomic_DNA"/>
</dbReference>
<reference evidence="3 4" key="1">
    <citation type="submission" date="2024-08" db="EMBL/GenBank/DDBJ databases">
        <title>Genome sequence of Streptomyces aureus CACIA-1.46HGO.</title>
        <authorList>
            <person name="Evangelista-Martinez Z."/>
        </authorList>
    </citation>
    <scope>NUCLEOTIDE SEQUENCE [LARGE SCALE GENOMIC DNA]</scope>
    <source>
        <strain evidence="3 4">CACIA-1.46HGO</strain>
    </source>
</reference>
<feature type="domain" description="UspA" evidence="2">
    <location>
        <begin position="8"/>
        <end position="145"/>
    </location>
</feature>
<dbReference type="CDD" id="cd00293">
    <property type="entry name" value="USP-like"/>
    <property type="match status" value="1"/>
</dbReference>
<comment type="caution">
    <text evidence="3">The sequence shown here is derived from an EMBL/GenBank/DDBJ whole genome shotgun (WGS) entry which is preliminary data.</text>
</comment>
<organism evidence="3 4">
    <name type="scientific">Streptomyces aureus</name>
    <dbReference type="NCBI Taxonomy" id="193461"/>
    <lineage>
        <taxon>Bacteria</taxon>
        <taxon>Bacillati</taxon>
        <taxon>Actinomycetota</taxon>
        <taxon>Actinomycetes</taxon>
        <taxon>Kitasatosporales</taxon>
        <taxon>Streptomycetaceae</taxon>
        <taxon>Streptomyces</taxon>
    </lineage>
</organism>
<dbReference type="InterPro" id="IPR014729">
    <property type="entry name" value="Rossmann-like_a/b/a_fold"/>
</dbReference>
<dbReference type="InterPro" id="IPR006016">
    <property type="entry name" value="UspA"/>
</dbReference>
<dbReference type="SUPFAM" id="SSF52402">
    <property type="entry name" value="Adenine nucleotide alpha hydrolases-like"/>
    <property type="match status" value="1"/>
</dbReference>
<name>A0ABV4SZX1_9ACTN</name>
<keyword evidence="4" id="KW-1185">Reference proteome</keyword>
<comment type="similarity">
    <text evidence="1">Belongs to the universal stress protein A family.</text>
</comment>
<dbReference type="Proteomes" id="UP001571476">
    <property type="component" value="Unassembled WGS sequence"/>
</dbReference>